<dbReference type="InterPro" id="IPR005018">
    <property type="entry name" value="DOMON_domain"/>
</dbReference>
<dbReference type="HOGENOM" id="CLU_354666_0_0_1"/>
<feature type="compositionally biased region" description="Gly residues" evidence="8">
    <location>
        <begin position="204"/>
        <end position="220"/>
    </location>
</feature>
<feature type="signal peptide" evidence="10">
    <location>
        <begin position="1"/>
        <end position="23"/>
    </location>
</feature>
<dbReference type="Gramene" id="OPUNC01G38970.1">
    <property type="protein sequence ID" value="OPUNC01G38970.1"/>
    <property type="gene ID" value="OPUNC01G38970"/>
</dbReference>
<dbReference type="Proteomes" id="UP000026962">
    <property type="component" value="Chromosome 1"/>
</dbReference>
<proteinExistence type="predicted"/>
<keyword evidence="2" id="KW-0813">Transport</keyword>
<dbReference type="SMART" id="SM00664">
    <property type="entry name" value="DoH"/>
    <property type="match status" value="2"/>
</dbReference>
<dbReference type="PROSITE" id="PS50939">
    <property type="entry name" value="CYTOCHROME_B561"/>
    <property type="match status" value="2"/>
</dbReference>
<dbReference type="SMART" id="SM00665">
    <property type="entry name" value="B561"/>
    <property type="match status" value="2"/>
</dbReference>
<feature type="compositionally biased region" description="Low complexity" evidence="8">
    <location>
        <begin position="257"/>
        <end position="271"/>
    </location>
</feature>
<evidence type="ECO:0000256" key="5">
    <source>
        <dbReference type="ARBA" id="ARBA00022982"/>
    </source>
</evidence>
<feature type="domain" description="Cytochrome b561" evidence="12">
    <location>
        <begin position="249"/>
        <end position="433"/>
    </location>
</feature>
<keyword evidence="4 10" id="KW-0732">Signal</keyword>
<feature type="transmembrane region" description="Helical" evidence="9">
    <location>
        <begin position="308"/>
        <end position="332"/>
    </location>
</feature>
<feature type="transmembrane region" description="Helical" evidence="9">
    <location>
        <begin position="738"/>
        <end position="758"/>
    </location>
</feature>
<reference evidence="13" key="1">
    <citation type="submission" date="2015-04" db="UniProtKB">
        <authorList>
            <consortium name="EnsemblPlants"/>
        </authorList>
    </citation>
    <scope>IDENTIFICATION</scope>
</reference>
<evidence type="ECO:0000256" key="8">
    <source>
        <dbReference type="SAM" id="MobiDB-lite"/>
    </source>
</evidence>
<keyword evidence="6 9" id="KW-1133">Transmembrane helix</keyword>
<dbReference type="CDD" id="cd08760">
    <property type="entry name" value="Cyt_b561_FRRS1_like"/>
    <property type="match status" value="2"/>
</dbReference>
<keyword evidence="7 9" id="KW-0472">Membrane</keyword>
<sequence length="792" mass="81942">MDRITRPWRSLLLLLCFVGSSSLLVSSQTSSSDSCTAALSLGDLIPFNTTGLSCFQAWSSQDFILRFGEDAPGSNVWNFVLSAPDSGGYISVGFSPNGRMVGSSAVAGWAASGGAGTARQYYLGGTSSRSCPPGQGKLALSTGAAAPTIVSKGSRLYLAFQFSGQPRTDLVYAVGPAGSLPSSNGLLPQHQDMTSGTITLPTGTSGGGGGSTSTGGGGGGDGDDGNEGGEGKGKHKHSGGDGGDGDGDEGKGERRTSPSSSSSATASGSAGVLNSKRRHGVLAVISWGAMIPAGVAMARFLKRFDPLWFYAHAAVQGLGFVVGAVAIVAGFRLDDEDEVGAHKAVGIVVLVCACLQVMAVLARPIKESKARKYWNWYHHYVGRAAVVLGVGNVFYGMSLAKEGQEWSYVYGIFIGVCAVASGGGGIEPPEADGESAGEPAAARPAGRLDGPGWYNSYSKSVAELRSNENVALSSPEQCETTHWERYTSSGSTWSFVVSAPDKGGYVAVGFSPDGAMVGSSAVAGWSSGNGVGGVAKQYKLGGTSSRNCPPDQGSLSLVAKNTLVVAQSSRIYLAFQFTAAQPTPYLIYAVGPSNTNPSGNGNYLAQHRDFTSAAVNYVAGTTSAAGGAADTKKWHGAMAGLGWGVLMPVGIALARYFKKHDPFWFYAHISVQGVGFVLGVAGVVAGFKLNDDVPGGDTHQAIGITILVLGCLQVLAFLARPDKSSKVRRYWNWYHHNVGRAAVACAAVNIFIGLNIAHEGNATRAAYGIFLVVVALVAVFLEVKLWRSRRSG</sequence>
<evidence type="ECO:0000259" key="12">
    <source>
        <dbReference type="PROSITE" id="PS50939"/>
    </source>
</evidence>
<dbReference type="PANTHER" id="PTHR23130">
    <property type="entry name" value="CYTOCHROME B561 AND DOMON DOMAIN-CONTAINING PROTEIN"/>
    <property type="match status" value="1"/>
</dbReference>
<evidence type="ECO:0000256" key="7">
    <source>
        <dbReference type="ARBA" id="ARBA00023136"/>
    </source>
</evidence>
<dbReference type="PANTHER" id="PTHR23130:SF171">
    <property type="entry name" value="OS01G0895300 PROTEIN"/>
    <property type="match status" value="1"/>
</dbReference>
<feature type="transmembrane region" description="Helical" evidence="9">
    <location>
        <begin position="764"/>
        <end position="783"/>
    </location>
</feature>
<evidence type="ECO:0000256" key="9">
    <source>
        <dbReference type="SAM" id="Phobius"/>
    </source>
</evidence>
<feature type="chain" id="PRO_5002364638" description="Cytochrome b561 and DOMON domain-containing protein" evidence="10">
    <location>
        <begin position="24"/>
        <end position="792"/>
    </location>
</feature>
<evidence type="ECO:0000256" key="6">
    <source>
        <dbReference type="ARBA" id="ARBA00022989"/>
    </source>
</evidence>
<comment type="subcellular location">
    <subcellularLocation>
        <location evidence="1">Membrane</location>
    </subcellularLocation>
</comment>
<dbReference type="STRING" id="4537.A0A0E0JS48"/>
<dbReference type="Gene3D" id="1.20.120.1770">
    <property type="match status" value="2"/>
</dbReference>
<feature type="transmembrane region" description="Helical" evidence="9">
    <location>
        <begin position="407"/>
        <end position="426"/>
    </location>
</feature>
<evidence type="ECO:0000259" key="11">
    <source>
        <dbReference type="PROSITE" id="PS50836"/>
    </source>
</evidence>
<feature type="domain" description="DOMON" evidence="11">
    <location>
        <begin position="61"/>
        <end position="175"/>
    </location>
</feature>
<evidence type="ECO:0000256" key="10">
    <source>
        <dbReference type="SAM" id="SignalP"/>
    </source>
</evidence>
<feature type="transmembrane region" description="Helical" evidence="9">
    <location>
        <begin position="663"/>
        <end position="687"/>
    </location>
</feature>
<feature type="transmembrane region" description="Helical" evidence="9">
    <location>
        <begin position="281"/>
        <end position="301"/>
    </location>
</feature>
<reference evidence="13" key="2">
    <citation type="submission" date="2018-05" db="EMBL/GenBank/DDBJ databases">
        <title>OpunRS2 (Oryza punctata Reference Sequence Version 2).</title>
        <authorList>
            <person name="Zhang J."/>
            <person name="Kudrna D."/>
            <person name="Lee S."/>
            <person name="Talag J."/>
            <person name="Welchert J."/>
            <person name="Wing R.A."/>
        </authorList>
    </citation>
    <scope>NUCLEOTIDE SEQUENCE [LARGE SCALE GENOMIC DNA]</scope>
</reference>
<evidence type="ECO:0008006" key="15">
    <source>
        <dbReference type="Google" id="ProtNLM"/>
    </source>
</evidence>
<feature type="transmembrane region" description="Helical" evidence="9">
    <location>
        <begin position="344"/>
        <end position="362"/>
    </location>
</feature>
<feature type="region of interest" description="Disordered" evidence="8">
    <location>
        <begin position="183"/>
        <end position="272"/>
    </location>
</feature>
<feature type="compositionally biased region" description="Polar residues" evidence="8">
    <location>
        <begin position="183"/>
        <end position="201"/>
    </location>
</feature>
<feature type="domain" description="DOMON" evidence="11">
    <location>
        <begin position="477"/>
        <end position="591"/>
    </location>
</feature>
<protein>
    <recommendedName>
        <fullName evidence="15">Cytochrome b561 and DOMON domain-containing protein</fullName>
    </recommendedName>
</protein>
<dbReference type="Pfam" id="PF03188">
    <property type="entry name" value="Cytochrom_B561"/>
    <property type="match status" value="2"/>
</dbReference>
<evidence type="ECO:0000256" key="2">
    <source>
        <dbReference type="ARBA" id="ARBA00022448"/>
    </source>
</evidence>
<feature type="domain" description="Cytochrome b561" evidence="12">
    <location>
        <begin position="604"/>
        <end position="790"/>
    </location>
</feature>
<dbReference type="InterPro" id="IPR006593">
    <property type="entry name" value="Cyt_b561/ferric_Rdtase_TM"/>
</dbReference>
<feature type="transmembrane region" description="Helical" evidence="9">
    <location>
        <begin position="374"/>
        <end position="395"/>
    </location>
</feature>
<dbReference type="EnsemblPlants" id="OPUNC01G38970.1">
    <property type="protein sequence ID" value="OPUNC01G38970.1"/>
    <property type="gene ID" value="OPUNC01G38970"/>
</dbReference>
<dbReference type="AlphaFoldDB" id="A0A0E0JS48"/>
<evidence type="ECO:0000256" key="4">
    <source>
        <dbReference type="ARBA" id="ARBA00022729"/>
    </source>
</evidence>
<feature type="transmembrane region" description="Helical" evidence="9">
    <location>
        <begin position="699"/>
        <end position="718"/>
    </location>
</feature>
<dbReference type="CDD" id="cd09631">
    <property type="entry name" value="DOMON_DOH"/>
    <property type="match status" value="1"/>
</dbReference>
<evidence type="ECO:0000313" key="14">
    <source>
        <dbReference type="Proteomes" id="UP000026962"/>
    </source>
</evidence>
<dbReference type="PROSITE" id="PS50836">
    <property type="entry name" value="DOMON"/>
    <property type="match status" value="2"/>
</dbReference>
<keyword evidence="14" id="KW-1185">Reference proteome</keyword>
<dbReference type="GO" id="GO:0016020">
    <property type="term" value="C:membrane"/>
    <property type="evidence" value="ECO:0007669"/>
    <property type="project" value="UniProtKB-SubCell"/>
</dbReference>
<dbReference type="eggNOG" id="KOG4293">
    <property type="taxonomic scope" value="Eukaryota"/>
</dbReference>
<evidence type="ECO:0000256" key="3">
    <source>
        <dbReference type="ARBA" id="ARBA00022692"/>
    </source>
</evidence>
<keyword evidence="5" id="KW-0249">Electron transport</keyword>
<dbReference type="InterPro" id="IPR045266">
    <property type="entry name" value="DOH_DOMON"/>
</dbReference>
<organism evidence="13">
    <name type="scientific">Oryza punctata</name>
    <name type="common">Red rice</name>
    <dbReference type="NCBI Taxonomy" id="4537"/>
    <lineage>
        <taxon>Eukaryota</taxon>
        <taxon>Viridiplantae</taxon>
        <taxon>Streptophyta</taxon>
        <taxon>Embryophyta</taxon>
        <taxon>Tracheophyta</taxon>
        <taxon>Spermatophyta</taxon>
        <taxon>Magnoliopsida</taxon>
        <taxon>Liliopsida</taxon>
        <taxon>Poales</taxon>
        <taxon>Poaceae</taxon>
        <taxon>BOP clade</taxon>
        <taxon>Oryzoideae</taxon>
        <taxon>Oryzeae</taxon>
        <taxon>Oryzinae</taxon>
        <taxon>Oryza</taxon>
    </lineage>
</organism>
<accession>A0A0E0JS48</accession>
<keyword evidence="3 9" id="KW-0812">Transmembrane</keyword>
<evidence type="ECO:0000313" key="13">
    <source>
        <dbReference type="EnsemblPlants" id="OPUNC01G38970.1"/>
    </source>
</evidence>
<name>A0A0E0JS48_ORYPU</name>
<evidence type="ECO:0000256" key="1">
    <source>
        <dbReference type="ARBA" id="ARBA00004370"/>
    </source>
</evidence>